<dbReference type="AlphaFoldDB" id="A0A380JQC7"/>
<dbReference type="GO" id="GO:0016757">
    <property type="term" value="F:glycosyltransferase activity"/>
    <property type="evidence" value="ECO:0007669"/>
    <property type="project" value="UniProtKB-KW"/>
</dbReference>
<gene>
    <name evidence="2" type="ORF">NCTC12092_00578</name>
</gene>
<dbReference type="RefSeq" id="WP_231874300.1">
    <property type="nucleotide sequence ID" value="NZ_UHFF01000002.1"/>
</dbReference>
<dbReference type="InterPro" id="IPR003540">
    <property type="entry name" value="ADP-ribosyltransferase"/>
</dbReference>
<protein>
    <submittedName>
        <fullName evidence="2">Mono-ADP-ribosyltransferase</fullName>
        <ecNumber evidence="2">2.4.2.-</ecNumber>
    </submittedName>
</protein>
<reference evidence="2 3" key="1">
    <citation type="submission" date="2018-06" db="EMBL/GenBank/DDBJ databases">
        <authorList>
            <consortium name="Pathogen Informatics"/>
            <person name="Doyle S."/>
        </authorList>
    </citation>
    <scope>NUCLEOTIDE SEQUENCE [LARGE SCALE GENOMIC DNA]</scope>
    <source>
        <strain evidence="2 3">NCTC12092</strain>
    </source>
</reference>
<dbReference type="GO" id="GO:0005576">
    <property type="term" value="C:extracellular region"/>
    <property type="evidence" value="ECO:0007669"/>
    <property type="project" value="InterPro"/>
</dbReference>
<dbReference type="Pfam" id="PF03496">
    <property type="entry name" value="ADPrib_exo_Tox"/>
    <property type="match status" value="1"/>
</dbReference>
<proteinExistence type="predicted"/>
<evidence type="ECO:0000313" key="2">
    <source>
        <dbReference type="EMBL" id="SUN45618.1"/>
    </source>
</evidence>
<dbReference type="Proteomes" id="UP000254461">
    <property type="component" value="Unassembled WGS sequence"/>
</dbReference>
<evidence type="ECO:0000313" key="3">
    <source>
        <dbReference type="Proteomes" id="UP000254461"/>
    </source>
</evidence>
<name>A0A380JQC7_9STRE</name>
<dbReference type="PROSITE" id="PS51996">
    <property type="entry name" value="TR_MART"/>
    <property type="match status" value="1"/>
</dbReference>
<feature type="domain" description="ADP ribosyltransferase" evidence="1">
    <location>
        <begin position="79"/>
        <end position="260"/>
    </location>
</feature>
<sequence>MTNQHHNTKLSYQGIAIRTLCLFAFFLSLLVVQPSTIKAQSYDEGQTLVFEPYGNSFKSYYKFSEPDVTKYIITNRWTSQTAFTEAEKEMMYQYTYASASPINLALDQVMGDTSQLDAQLQQSVALLDSATHKLTIPWNIIVYRYVYETFLTELGISEEDLARYYHDKTFDPQILSAIKPGTHYTKQGFMSTTAIKNAAMPHRSVELRIRVPQGSQTAFVQPYSFYPYEMELLFPRQCRLEIIGANLSDDHTRLLIETRLLP</sequence>
<dbReference type="EMBL" id="UHFF01000002">
    <property type="protein sequence ID" value="SUN45618.1"/>
    <property type="molecule type" value="Genomic_DNA"/>
</dbReference>
<dbReference type="Gene3D" id="3.90.176.10">
    <property type="entry name" value="Toxin ADP-ribosyltransferase, Chain A, domain 1"/>
    <property type="match status" value="1"/>
</dbReference>
<keyword evidence="2" id="KW-0328">Glycosyltransferase</keyword>
<evidence type="ECO:0000259" key="1">
    <source>
        <dbReference type="Pfam" id="PF03496"/>
    </source>
</evidence>
<dbReference type="EC" id="2.4.2.-" evidence="2"/>
<accession>A0A380JQC7</accession>
<organism evidence="2 3">
    <name type="scientific">Streptococcus equi subsp. equi</name>
    <dbReference type="NCBI Taxonomy" id="148942"/>
    <lineage>
        <taxon>Bacteria</taxon>
        <taxon>Bacillati</taxon>
        <taxon>Bacillota</taxon>
        <taxon>Bacilli</taxon>
        <taxon>Lactobacillales</taxon>
        <taxon>Streptococcaceae</taxon>
        <taxon>Streptococcus</taxon>
    </lineage>
</organism>
<keyword evidence="2" id="KW-0808">Transferase</keyword>
<dbReference type="SUPFAM" id="SSF56399">
    <property type="entry name" value="ADP-ribosylation"/>
    <property type="match status" value="1"/>
</dbReference>